<feature type="domain" description="AB hydrolase-1" evidence="2">
    <location>
        <begin position="19"/>
        <end position="258"/>
    </location>
</feature>
<sequence>MRVNVNDIDLEVQVSGEGPAVLLVHGYPDTHACWRHQVAALNAAGYRTIAPDLRGFGASGKPADLKSYELGQYVADLSGVLDQVGVERVHLVGHDWGSTLAQLLAITAPDRVAGLACLSVGHPAAFRAAGWEQREKSWYMLLFQFPDIAERWLAQDDFRNLREMLTEHPDAEEVVERMRDPQALSSGLAIYRTGVPPETLVTWPYDLPAIQVPTMGVWSTRDRFLTERAMTGTAEHVTGPWRYERLDGAGHWMQLEAPDEVNELLLGFLAGTDG</sequence>
<dbReference type="PRINTS" id="PR00111">
    <property type="entry name" value="ABHYDROLASE"/>
</dbReference>
<accession>A0ABT9R6H2</accession>
<dbReference type="Proteomes" id="UP001230426">
    <property type="component" value="Unassembled WGS sequence"/>
</dbReference>
<dbReference type="InterPro" id="IPR000073">
    <property type="entry name" value="AB_hydrolase_1"/>
</dbReference>
<organism evidence="3 4">
    <name type="scientific">Streptosporangium brasiliense</name>
    <dbReference type="NCBI Taxonomy" id="47480"/>
    <lineage>
        <taxon>Bacteria</taxon>
        <taxon>Bacillati</taxon>
        <taxon>Actinomycetota</taxon>
        <taxon>Actinomycetes</taxon>
        <taxon>Streptosporangiales</taxon>
        <taxon>Streptosporangiaceae</taxon>
        <taxon>Streptosporangium</taxon>
    </lineage>
</organism>
<dbReference type="EMBL" id="JAUSRB010000002">
    <property type="protein sequence ID" value="MDP9864838.1"/>
    <property type="molecule type" value="Genomic_DNA"/>
</dbReference>
<evidence type="ECO:0000313" key="3">
    <source>
        <dbReference type="EMBL" id="MDP9864838.1"/>
    </source>
</evidence>
<dbReference type="PANTHER" id="PTHR43329">
    <property type="entry name" value="EPOXIDE HYDROLASE"/>
    <property type="match status" value="1"/>
</dbReference>
<dbReference type="InterPro" id="IPR029058">
    <property type="entry name" value="AB_hydrolase_fold"/>
</dbReference>
<dbReference type="PRINTS" id="PR00412">
    <property type="entry name" value="EPOXHYDRLASE"/>
</dbReference>
<evidence type="ECO:0000256" key="1">
    <source>
        <dbReference type="ARBA" id="ARBA00022801"/>
    </source>
</evidence>
<evidence type="ECO:0000259" key="2">
    <source>
        <dbReference type="Pfam" id="PF00561"/>
    </source>
</evidence>
<protein>
    <submittedName>
        <fullName evidence="3">Pimeloyl-ACP methyl ester carboxylesterase</fullName>
    </submittedName>
</protein>
<gene>
    <name evidence="3" type="ORF">J2S55_004104</name>
</gene>
<dbReference type="Gene3D" id="3.40.50.1820">
    <property type="entry name" value="alpha/beta hydrolase"/>
    <property type="match status" value="1"/>
</dbReference>
<dbReference type="Pfam" id="PF00561">
    <property type="entry name" value="Abhydrolase_1"/>
    <property type="match status" value="1"/>
</dbReference>
<proteinExistence type="predicted"/>
<dbReference type="RefSeq" id="WP_306863351.1">
    <property type="nucleotide sequence ID" value="NZ_JAUSRB010000002.1"/>
</dbReference>
<dbReference type="SUPFAM" id="SSF53474">
    <property type="entry name" value="alpha/beta-Hydrolases"/>
    <property type="match status" value="1"/>
</dbReference>
<evidence type="ECO:0000313" key="4">
    <source>
        <dbReference type="Proteomes" id="UP001230426"/>
    </source>
</evidence>
<keyword evidence="1" id="KW-0378">Hydrolase</keyword>
<name>A0ABT9R6H2_9ACTN</name>
<reference evidence="3 4" key="1">
    <citation type="submission" date="2023-07" db="EMBL/GenBank/DDBJ databases">
        <title>Sequencing the genomes of 1000 actinobacteria strains.</title>
        <authorList>
            <person name="Klenk H.-P."/>
        </authorList>
    </citation>
    <scope>NUCLEOTIDE SEQUENCE [LARGE SCALE GENOMIC DNA]</scope>
    <source>
        <strain evidence="3 4">DSM 44109</strain>
    </source>
</reference>
<dbReference type="InterPro" id="IPR000639">
    <property type="entry name" value="Epox_hydrolase-like"/>
</dbReference>
<comment type="caution">
    <text evidence="3">The sequence shown here is derived from an EMBL/GenBank/DDBJ whole genome shotgun (WGS) entry which is preliminary data.</text>
</comment>
<keyword evidence="4" id="KW-1185">Reference proteome</keyword>